<feature type="region of interest" description="Disordered" evidence="2">
    <location>
        <begin position="436"/>
        <end position="491"/>
    </location>
</feature>
<dbReference type="EMBL" id="JBGBPQ010000003">
    <property type="protein sequence ID" value="KAL1527460.1"/>
    <property type="molecule type" value="Genomic_DNA"/>
</dbReference>
<dbReference type="Proteomes" id="UP001515480">
    <property type="component" value="Unassembled WGS sequence"/>
</dbReference>
<dbReference type="AlphaFoldDB" id="A0AB34JZV9"/>
<evidence type="ECO:0000256" key="1">
    <source>
        <dbReference type="SAM" id="Coils"/>
    </source>
</evidence>
<evidence type="ECO:0000256" key="2">
    <source>
        <dbReference type="SAM" id="MobiDB-lite"/>
    </source>
</evidence>
<keyword evidence="1" id="KW-0175">Coiled coil</keyword>
<feature type="coiled-coil region" evidence="1">
    <location>
        <begin position="278"/>
        <end position="328"/>
    </location>
</feature>
<accession>A0AB34JZV9</accession>
<reference evidence="3 4" key="1">
    <citation type="journal article" date="2024" name="Science">
        <title>Giant polyketide synthase enzymes in the biosynthesis of giant marine polyether toxins.</title>
        <authorList>
            <person name="Fallon T.R."/>
            <person name="Shende V.V."/>
            <person name="Wierzbicki I.H."/>
            <person name="Pendleton A.L."/>
            <person name="Watervoot N.F."/>
            <person name="Auber R.P."/>
            <person name="Gonzalez D.J."/>
            <person name="Wisecaver J.H."/>
            <person name="Moore B.S."/>
        </authorList>
    </citation>
    <scope>NUCLEOTIDE SEQUENCE [LARGE SCALE GENOMIC DNA]</scope>
    <source>
        <strain evidence="3 4">12B1</strain>
    </source>
</reference>
<organism evidence="3 4">
    <name type="scientific">Prymnesium parvum</name>
    <name type="common">Toxic golden alga</name>
    <dbReference type="NCBI Taxonomy" id="97485"/>
    <lineage>
        <taxon>Eukaryota</taxon>
        <taxon>Haptista</taxon>
        <taxon>Haptophyta</taxon>
        <taxon>Prymnesiophyceae</taxon>
        <taxon>Prymnesiales</taxon>
        <taxon>Prymnesiaceae</taxon>
        <taxon>Prymnesium</taxon>
    </lineage>
</organism>
<keyword evidence="4" id="KW-1185">Reference proteome</keyword>
<comment type="caution">
    <text evidence="3">The sequence shown here is derived from an EMBL/GenBank/DDBJ whole genome shotgun (WGS) entry which is preliminary data.</text>
</comment>
<evidence type="ECO:0000313" key="4">
    <source>
        <dbReference type="Proteomes" id="UP001515480"/>
    </source>
</evidence>
<feature type="compositionally biased region" description="Polar residues" evidence="2">
    <location>
        <begin position="462"/>
        <end position="483"/>
    </location>
</feature>
<feature type="region of interest" description="Disordered" evidence="2">
    <location>
        <begin position="1"/>
        <end position="23"/>
    </location>
</feature>
<proteinExistence type="predicted"/>
<evidence type="ECO:0000313" key="3">
    <source>
        <dbReference type="EMBL" id="KAL1527460.1"/>
    </source>
</evidence>
<gene>
    <name evidence="3" type="ORF">AB1Y20_016125</name>
</gene>
<name>A0AB34JZV9_PRYPA</name>
<sequence length="491" mass="55216">MWLFGGKSPQKSSEDEEASKHEASISDIDMWTAHTIQLNEHLQRVQELQEEEHAQMARTHEQERAQLLQLVRRTRLDAALTGVIGCRESRHLSSVLRQWSRAVSLLREGKADDDLQRLPLHATARSETLRERELLLRQASDAAMEVERLRSALSKCSHELERAMLKDTQTFELWTDDSMQTKQMIQKMEREHAERLKAAAAREQELMEKLRQAQGAPAEADARRSRDAGGSVAAELTSAKEELRVHAARQMLTVRFALQQTSLHRVWRVWAVAASLLLREARAALLSLELERQQERNTHTRLQAIQEAEVAQLRVENLEARLELQKAAIFEQANLPQRHAQNNVHRIAQAESEVLLKGLFTKESSKPSKEQEEAARALTELEDRLMYERGTSSFHAGEQARSAAALQRAGCEMRVLIQTISSIEDEIILAGSSGYAPRTIESRSPGRGLAARGSKGPAPVATPNTRPRSATPSRSQSSLQRKSGSIGRGRH</sequence>
<protein>
    <submittedName>
        <fullName evidence="3">Uncharacterized protein</fullName>
    </submittedName>
</protein>